<dbReference type="AlphaFoldDB" id="A0A6D2IWL3"/>
<dbReference type="PANTHER" id="PTHR46137">
    <property type="entry name" value="OS05G0310600 PROTEIN"/>
    <property type="match status" value="1"/>
</dbReference>
<dbReference type="Pfam" id="PF04970">
    <property type="entry name" value="LRAT"/>
    <property type="match status" value="1"/>
</dbReference>
<evidence type="ECO:0000259" key="1">
    <source>
        <dbReference type="PROSITE" id="PS51934"/>
    </source>
</evidence>
<keyword evidence="3" id="KW-1185">Reference proteome</keyword>
<dbReference type="InterPro" id="IPR007053">
    <property type="entry name" value="LRAT_dom"/>
</dbReference>
<protein>
    <recommendedName>
        <fullName evidence="1">LRAT domain-containing protein</fullName>
    </recommendedName>
</protein>
<gene>
    <name evidence="2" type="ORF">MERR_LOCUS22169</name>
</gene>
<dbReference type="PANTHER" id="PTHR46137:SF3">
    <property type="entry name" value="OS05G0310600 PROTEIN"/>
    <property type="match status" value="1"/>
</dbReference>
<evidence type="ECO:0000313" key="3">
    <source>
        <dbReference type="Proteomes" id="UP000467841"/>
    </source>
</evidence>
<dbReference type="Gene3D" id="3.90.1720.10">
    <property type="entry name" value="endopeptidase domain like (from Nostoc punctiforme)"/>
    <property type="match status" value="1"/>
</dbReference>
<organism evidence="2 3">
    <name type="scientific">Microthlaspi erraticum</name>
    <dbReference type="NCBI Taxonomy" id="1685480"/>
    <lineage>
        <taxon>Eukaryota</taxon>
        <taxon>Viridiplantae</taxon>
        <taxon>Streptophyta</taxon>
        <taxon>Embryophyta</taxon>
        <taxon>Tracheophyta</taxon>
        <taxon>Spermatophyta</taxon>
        <taxon>Magnoliopsida</taxon>
        <taxon>eudicotyledons</taxon>
        <taxon>Gunneridae</taxon>
        <taxon>Pentapetalae</taxon>
        <taxon>rosids</taxon>
        <taxon>malvids</taxon>
        <taxon>Brassicales</taxon>
        <taxon>Brassicaceae</taxon>
        <taxon>Coluteocarpeae</taxon>
        <taxon>Microthlaspi</taxon>
    </lineage>
</organism>
<dbReference type="OrthoDB" id="421951at2759"/>
<name>A0A6D2IWL3_9BRAS</name>
<dbReference type="EMBL" id="CACVBM020001151">
    <property type="protein sequence ID" value="CAA7034934.1"/>
    <property type="molecule type" value="Genomic_DNA"/>
</dbReference>
<evidence type="ECO:0000313" key="2">
    <source>
        <dbReference type="EMBL" id="CAA7034934.1"/>
    </source>
</evidence>
<comment type="caution">
    <text evidence="2">The sequence shown here is derived from an EMBL/GenBank/DDBJ whole genome shotgun (WGS) entry which is preliminary data.</text>
</comment>
<dbReference type="Proteomes" id="UP000467841">
    <property type="component" value="Unassembled WGS sequence"/>
</dbReference>
<dbReference type="PROSITE" id="PS51934">
    <property type="entry name" value="LRAT"/>
    <property type="match status" value="1"/>
</dbReference>
<feature type="domain" description="LRAT" evidence="1">
    <location>
        <begin position="1"/>
        <end position="103"/>
    </location>
</feature>
<reference evidence="2" key="1">
    <citation type="submission" date="2020-01" db="EMBL/GenBank/DDBJ databases">
        <authorList>
            <person name="Mishra B."/>
        </authorList>
    </citation>
    <scope>NUCLEOTIDE SEQUENCE [LARGE SCALE GENOMIC DNA]</scope>
</reference>
<accession>A0A6D2IWL3</accession>
<proteinExistence type="predicted"/>
<sequence>MISSSLSPHACPTCSSRDRSALNGVISSCLDCFLNGGKLYRYEYNVKPAACGTCTLAPSDPLEDVLSRAKYLLRDGFGVYKLFKNNCETFSLYCKTGLVVSEKTGQANSVSATSGTALAFASAGLQMVGYGIYCYGRLESDIGKQGRKDVKKVPVEELVTDLTVVDALL</sequence>